<reference evidence="3" key="1">
    <citation type="journal article" date="2019" name="Int. J. Syst. Evol. Microbiol.">
        <title>The Global Catalogue of Microorganisms (GCM) 10K type strain sequencing project: providing services to taxonomists for standard genome sequencing and annotation.</title>
        <authorList>
            <consortium name="The Broad Institute Genomics Platform"/>
            <consortium name="The Broad Institute Genome Sequencing Center for Infectious Disease"/>
            <person name="Wu L."/>
            <person name="Ma J."/>
        </authorList>
    </citation>
    <scope>NUCLEOTIDE SEQUENCE [LARGE SCALE GENOMIC DNA]</scope>
    <source>
        <strain evidence="3">CGMCC 1.7003</strain>
    </source>
</reference>
<keyword evidence="3" id="KW-1185">Reference proteome</keyword>
<dbReference type="NCBIfam" id="TIGR04179">
    <property type="entry name" value="rhombo_lipo"/>
    <property type="match status" value="1"/>
</dbReference>
<evidence type="ECO:0000313" key="2">
    <source>
        <dbReference type="EMBL" id="GHG67646.1"/>
    </source>
</evidence>
<keyword evidence="2" id="KW-0449">Lipoprotein</keyword>
<gene>
    <name evidence="2" type="ORF">GCM10010919_16500</name>
</gene>
<dbReference type="InterPro" id="IPR020008">
    <property type="entry name" value="GlyGly_CTERM"/>
</dbReference>
<dbReference type="Proteomes" id="UP000659697">
    <property type="component" value="Unassembled WGS sequence"/>
</dbReference>
<evidence type="ECO:0000256" key="1">
    <source>
        <dbReference type="SAM" id="Coils"/>
    </source>
</evidence>
<comment type="caution">
    <text evidence="2">The sequence shown here is derived from an EMBL/GenBank/DDBJ whole genome shotgun (WGS) entry which is preliminary data.</text>
</comment>
<dbReference type="RefSeq" id="WP_229833488.1">
    <property type="nucleotide sequence ID" value="NZ_BNAO01000003.1"/>
</dbReference>
<keyword evidence="1" id="KW-0175">Coiled coil</keyword>
<organism evidence="2 3">
    <name type="scientific">Alishewanella longhuensis</name>
    <dbReference type="NCBI Taxonomy" id="1091037"/>
    <lineage>
        <taxon>Bacteria</taxon>
        <taxon>Pseudomonadati</taxon>
        <taxon>Pseudomonadota</taxon>
        <taxon>Gammaproteobacteria</taxon>
        <taxon>Alteromonadales</taxon>
        <taxon>Alteromonadaceae</taxon>
        <taxon>Alishewanella</taxon>
    </lineage>
</organism>
<dbReference type="NCBIfam" id="TIGR03501">
    <property type="entry name" value="GlyGly_CTERM"/>
    <property type="match status" value="1"/>
</dbReference>
<protein>
    <submittedName>
        <fullName evidence="2">Rhombotarget lipoprotein</fullName>
    </submittedName>
</protein>
<dbReference type="InterPro" id="IPR026443">
    <property type="entry name" value="Rhombo_lipo"/>
</dbReference>
<name>A0ABQ3KXS0_9ALTE</name>
<dbReference type="EMBL" id="BNAO01000003">
    <property type="protein sequence ID" value="GHG67646.1"/>
    <property type="molecule type" value="Genomic_DNA"/>
</dbReference>
<proteinExistence type="predicted"/>
<evidence type="ECO:0000313" key="3">
    <source>
        <dbReference type="Proteomes" id="UP000659697"/>
    </source>
</evidence>
<sequence>MSCLTQSRISWSYTMRIAFSNIISRLLLSCTVAASLAGCASQQLGSRSSVVEYLYPTAAEVKVETGTPVLTLPIRLGIAFVPAEQTYRRGSNPWALAEHGAASLNEPAKMQIMENIASHFRQQDFIGDIQLIPSSYLRPQGSFTNLDQLQSMFGIDVIALVSFDQVQFSDESTAALSYWTLVGAYLISGQKNDTSTLMDTAVYAINSRKLLFRAPGVSQIKGRSTPVNLAEELRQDSKQGFDDASKQMINQLEQELESFTERLKARAEDIKVVRSSHYRGGGSVGIFTLLILLGTVLLRKSVPERIDNSFTPR</sequence>
<feature type="coiled-coil region" evidence="1">
    <location>
        <begin position="242"/>
        <end position="269"/>
    </location>
</feature>
<accession>A0ABQ3KXS0</accession>